<gene>
    <name evidence="1" type="ORF">BSOLF_0397</name>
</gene>
<reference evidence="2" key="1">
    <citation type="journal article" date="2018" name="Sci. Rep.">
        <title>Lignite coal burning seam in the remote Altai Mountains harbors a hydrogen-driven thermophilic microbial community.</title>
        <authorList>
            <person name="Kadnikov V.V."/>
            <person name="Mardanov A.V."/>
            <person name="Ivasenko D.A."/>
            <person name="Antsiferov D.V."/>
            <person name="Beletsky A.V."/>
            <person name="Karnachuk O.V."/>
            <person name="Ravin N.V."/>
        </authorList>
    </citation>
    <scope>NUCLEOTIDE SEQUENCE [LARGE SCALE GENOMIC DNA]</scope>
</reference>
<accession>A0A2R6Y5C8</accession>
<dbReference type="Proteomes" id="UP000244338">
    <property type="component" value="Unassembled WGS sequence"/>
</dbReference>
<dbReference type="AlphaFoldDB" id="A0A2R6Y5C8"/>
<evidence type="ECO:0000313" key="2">
    <source>
        <dbReference type="Proteomes" id="UP000244338"/>
    </source>
</evidence>
<dbReference type="Gene3D" id="3.10.129.10">
    <property type="entry name" value="Hotdog Thioesterase"/>
    <property type="match status" value="1"/>
</dbReference>
<dbReference type="CDD" id="cd00586">
    <property type="entry name" value="4HBT"/>
    <property type="match status" value="1"/>
</dbReference>
<proteinExistence type="predicted"/>
<organism evidence="1 2">
    <name type="scientific">Candidatus Carbonibacillus altaicus</name>
    <dbReference type="NCBI Taxonomy" id="2163959"/>
    <lineage>
        <taxon>Bacteria</taxon>
        <taxon>Bacillati</taxon>
        <taxon>Bacillota</taxon>
        <taxon>Bacilli</taxon>
        <taxon>Bacillales</taxon>
        <taxon>Candidatus Carbonibacillus</taxon>
    </lineage>
</organism>
<evidence type="ECO:0000313" key="1">
    <source>
        <dbReference type="EMBL" id="PTQ57886.1"/>
    </source>
</evidence>
<dbReference type="InterPro" id="IPR050563">
    <property type="entry name" value="4-hydroxybenzoyl-CoA_TE"/>
</dbReference>
<dbReference type="Pfam" id="PF13279">
    <property type="entry name" value="4HBT_2"/>
    <property type="match status" value="1"/>
</dbReference>
<sequence>MNISFIHEPVPTWLSRFRFSRPFEVRFSDIDVYGHVNNVIYFRYFEQARIDYFQHLGLFDLFFDESSTSMIVTADLYCQYVSPVTMREKIATYVRTVEIGISSIELHYAVLTDAPEKRLVAVGRGRLVHVDRKTGKSAPLPESIREALRNFEGLEPS</sequence>
<name>A0A2R6Y5C8_9BACL</name>
<dbReference type="EMBL" id="PEBX01000001">
    <property type="protein sequence ID" value="PTQ57886.1"/>
    <property type="molecule type" value="Genomic_DNA"/>
</dbReference>
<dbReference type="PANTHER" id="PTHR31793:SF24">
    <property type="entry name" value="LONG-CHAIN ACYL-COA THIOESTERASE FADM"/>
    <property type="match status" value="1"/>
</dbReference>
<comment type="caution">
    <text evidence="1">The sequence shown here is derived from an EMBL/GenBank/DDBJ whole genome shotgun (WGS) entry which is preliminary data.</text>
</comment>
<dbReference type="PANTHER" id="PTHR31793">
    <property type="entry name" value="4-HYDROXYBENZOYL-COA THIOESTERASE FAMILY MEMBER"/>
    <property type="match status" value="1"/>
</dbReference>
<protein>
    <submittedName>
        <fullName evidence="1">Thioesterase superfamily</fullName>
    </submittedName>
</protein>
<dbReference type="GO" id="GO:0047617">
    <property type="term" value="F:fatty acyl-CoA hydrolase activity"/>
    <property type="evidence" value="ECO:0007669"/>
    <property type="project" value="TreeGrafter"/>
</dbReference>
<dbReference type="InterPro" id="IPR029069">
    <property type="entry name" value="HotDog_dom_sf"/>
</dbReference>
<dbReference type="SUPFAM" id="SSF54637">
    <property type="entry name" value="Thioesterase/thiol ester dehydrase-isomerase"/>
    <property type="match status" value="1"/>
</dbReference>